<evidence type="ECO:0000313" key="13">
    <source>
        <dbReference type="Proteomes" id="UP000002892"/>
    </source>
</evidence>
<feature type="binding site" evidence="10">
    <location>
        <position position="67"/>
    </location>
    <ligand>
        <name>[4Fe-4S] cluster</name>
        <dbReference type="ChEBI" id="CHEBI:49883"/>
        <label>1</label>
        <note>ligand shared between dimeric partners</note>
    </ligand>
</feature>
<dbReference type="InterPro" id="IPR016101">
    <property type="entry name" value="CO_DH_a-bundle"/>
</dbReference>
<dbReference type="GO" id="GO:0006091">
    <property type="term" value="P:generation of precursor metabolites and energy"/>
    <property type="evidence" value="ECO:0007669"/>
    <property type="project" value="InterPro"/>
</dbReference>
<dbReference type="GO" id="GO:0016151">
    <property type="term" value="F:nickel cation binding"/>
    <property type="evidence" value="ECO:0007669"/>
    <property type="project" value="InterPro"/>
</dbReference>
<evidence type="ECO:0000256" key="8">
    <source>
        <dbReference type="ARBA" id="ARBA00048733"/>
    </source>
</evidence>
<dbReference type="Proteomes" id="UP000002892">
    <property type="component" value="Chromosome"/>
</dbReference>
<evidence type="ECO:0000256" key="1">
    <source>
        <dbReference type="ARBA" id="ARBA00001966"/>
    </source>
</evidence>
<keyword evidence="3 10" id="KW-0533">Nickel</keyword>
<evidence type="ECO:0000256" key="6">
    <source>
        <dbReference type="ARBA" id="ARBA00023004"/>
    </source>
</evidence>
<dbReference type="GO" id="GO:0051539">
    <property type="term" value="F:4 iron, 4 sulfur cluster binding"/>
    <property type="evidence" value="ECO:0007669"/>
    <property type="project" value="UniProtKB-UniRule"/>
</dbReference>
<evidence type="ECO:0000256" key="4">
    <source>
        <dbReference type="ARBA" id="ARBA00022723"/>
    </source>
</evidence>
<comment type="cofactor">
    <cofactor evidence="1">
        <name>[4Fe-4S] cluster</name>
        <dbReference type="ChEBI" id="CHEBI:49883"/>
    </cofactor>
</comment>
<keyword evidence="5 9" id="KW-0560">Oxidoreductase</keyword>
<evidence type="ECO:0000256" key="5">
    <source>
        <dbReference type="ARBA" id="ARBA00023002"/>
    </source>
</evidence>
<accession>I4D7W1</accession>
<dbReference type="Pfam" id="PF03063">
    <property type="entry name" value="Prismane"/>
    <property type="match status" value="1"/>
</dbReference>
<sequence>MPRYRDLTHTARPSDAPRVVDPKNPVRTTDPGTLQMLKMLEGRNIETVFDRVVAQQPQCTFGYKGVCCRICIAGPCRVKKEDGPGSRGICGASAYTIVSRNLVRLIAGGAASHSEHARHVLHTAHALVEGHAPDYEIKSADKLHNLAQKLGISTLDREDKEILKDVVELGYADFGRYQDRPLAFLDSFMTQGRRNKFQHTNVMPKAIDGTVTELLAQTAMGVDNDPVNIIFGGIKTALADLAGEYVGTTLSDVLFGVPEPIVSEANLGVIDPKMVNIAVHGHNPVLSEMVVAAARKMKAEAQKVGAEGVNVVGICCTGNELLMREGVYLATSSASQEMAIMTGALDAMIVDIQCIYPSVQTAAECFHTKIVTTEGIMKTPGAQHVAFKPETAMEDAQKLISIAIEAYKQRDPNKISIPSERHKLVAGFSMEALTDIFAKICPERPISVLTDAILSGQLKGVALMAGCNNLKRTQDEGHVTVLKELVKNDVFVIATGCSAGAYAKFGLMSPLAVEAYAGEGLKSFLKTLEDANPQLSTGLPLVFHVGSCVDNSRGADLAVAMANELGVDIPKVPFVASAPEAMHEKAVAIGTWCVSLGLPTHVGSLPPVEGSDLIYGVTTQIAHDVFGGNFIFEVDPLIGAQKLLDALEYRTWKLNIHKKTAEKNETPIAQGW</sequence>
<dbReference type="GO" id="GO:0050418">
    <property type="term" value="F:hydroxylamine reductase activity"/>
    <property type="evidence" value="ECO:0007669"/>
    <property type="project" value="TreeGrafter"/>
</dbReference>
<evidence type="ECO:0000256" key="10">
    <source>
        <dbReference type="PIRSR" id="PIRSR005023-1"/>
    </source>
</evidence>
<dbReference type="GO" id="GO:0043885">
    <property type="term" value="F:anaerobic carbon-monoxide dehydrogenase activity"/>
    <property type="evidence" value="ECO:0007669"/>
    <property type="project" value="UniProtKB-UniRule"/>
</dbReference>
<gene>
    <name evidence="12" type="ordered locus">Desaci_2975</name>
</gene>
<feature type="binding site" evidence="10">
    <location>
        <position position="68"/>
    </location>
    <ligand>
        <name>[4Fe-4S] cluster</name>
        <dbReference type="ChEBI" id="CHEBI:49883"/>
        <label>2</label>
    </ligand>
</feature>
<feature type="binding site" evidence="10">
    <location>
        <position position="316"/>
    </location>
    <ligand>
        <name>[Ni-4Fe-4S] cluster</name>
        <dbReference type="ChEBI" id="CHEBI:47739"/>
    </ligand>
</feature>
<dbReference type="CDD" id="cd01915">
    <property type="entry name" value="CODH"/>
    <property type="match status" value="1"/>
</dbReference>
<dbReference type="EC" id="1.2.7.4" evidence="9"/>
<comment type="catalytic activity">
    <reaction evidence="8 9">
        <text>CO + 2 oxidized [2Fe-2S]-[ferredoxin] + H2O = 2 reduced [2Fe-2S]-[ferredoxin] + CO2 + 2 H(+)</text>
        <dbReference type="Rhea" id="RHEA:21040"/>
        <dbReference type="Rhea" id="RHEA-COMP:10000"/>
        <dbReference type="Rhea" id="RHEA-COMP:10001"/>
        <dbReference type="ChEBI" id="CHEBI:15377"/>
        <dbReference type="ChEBI" id="CHEBI:15378"/>
        <dbReference type="ChEBI" id="CHEBI:16526"/>
        <dbReference type="ChEBI" id="CHEBI:17245"/>
        <dbReference type="ChEBI" id="CHEBI:33737"/>
        <dbReference type="ChEBI" id="CHEBI:33738"/>
        <dbReference type="EC" id="1.2.7.4"/>
    </reaction>
</comment>
<dbReference type="GO" id="GO:0004601">
    <property type="term" value="F:peroxidase activity"/>
    <property type="evidence" value="ECO:0007669"/>
    <property type="project" value="TreeGrafter"/>
</dbReference>
<dbReference type="PANTHER" id="PTHR30109">
    <property type="entry name" value="HYDROXYLAMINE REDUCTASE"/>
    <property type="match status" value="1"/>
</dbReference>
<dbReference type="NCBIfam" id="TIGR01702">
    <property type="entry name" value="CO_DH_cata"/>
    <property type="match status" value="1"/>
</dbReference>
<feature type="binding site" evidence="10">
    <location>
        <position position="354"/>
    </location>
    <ligand>
        <name>[Ni-4Fe-4S] cluster</name>
        <dbReference type="ChEBI" id="CHEBI:47739"/>
    </ligand>
</feature>
<dbReference type="InterPro" id="IPR016099">
    <property type="entry name" value="Prismane-like_a/b-sand"/>
</dbReference>
<evidence type="ECO:0000256" key="9">
    <source>
        <dbReference type="PIRNR" id="PIRNR005023"/>
    </source>
</evidence>
<evidence type="ECO:0000256" key="3">
    <source>
        <dbReference type="ARBA" id="ARBA00022596"/>
    </source>
</evidence>
<feature type="binding site" evidence="10">
    <location>
        <position position="90"/>
    </location>
    <ligand>
        <name>[4Fe-4S] cluster</name>
        <dbReference type="ChEBI" id="CHEBI:49883"/>
        <label>2</label>
    </ligand>
</feature>
<organism evidence="12 13">
    <name type="scientific">Desulfosporosinus acidiphilus (strain DSM 22704 / JCM 16185 / SJ4)</name>
    <dbReference type="NCBI Taxonomy" id="646529"/>
    <lineage>
        <taxon>Bacteria</taxon>
        <taxon>Bacillati</taxon>
        <taxon>Bacillota</taxon>
        <taxon>Clostridia</taxon>
        <taxon>Eubacteriales</taxon>
        <taxon>Desulfitobacteriaceae</taxon>
        <taxon>Desulfosporosinus</taxon>
    </lineage>
</organism>
<dbReference type="AlphaFoldDB" id="I4D7W1"/>
<dbReference type="PANTHER" id="PTHR30109:SF4">
    <property type="entry name" value="CARBON MONOXIDE DEHYDROGENASE"/>
    <property type="match status" value="1"/>
</dbReference>
<keyword evidence="13" id="KW-1185">Reference proteome</keyword>
<feature type="binding site" evidence="10">
    <location>
        <position position="76"/>
    </location>
    <ligand>
        <name>[4Fe-4S] cluster</name>
        <dbReference type="ChEBI" id="CHEBI:49883"/>
        <label>2</label>
    </ligand>
</feature>
<keyword evidence="4 9" id="KW-0479">Metal-binding</keyword>
<evidence type="ECO:0000313" key="12">
    <source>
        <dbReference type="EMBL" id="AFM41885.1"/>
    </source>
</evidence>
<feature type="binding site" evidence="10">
    <location>
        <position position="59"/>
    </location>
    <ligand>
        <name>[4Fe-4S] cluster</name>
        <dbReference type="ChEBI" id="CHEBI:49883"/>
        <label>1</label>
        <note>ligand shared between dimeric partners</note>
    </ligand>
</feature>
<dbReference type="RefSeq" id="WP_014827878.1">
    <property type="nucleotide sequence ID" value="NC_018068.1"/>
</dbReference>
<protein>
    <recommendedName>
        <fullName evidence="9">Carbon monoxide dehydrogenase</fullName>
        <ecNumber evidence="9">1.2.7.4</ecNumber>
    </recommendedName>
</protein>
<feature type="binding site" evidence="10">
    <location>
        <position position="548"/>
    </location>
    <ligand>
        <name>[Ni-4Fe-4S] cluster</name>
        <dbReference type="ChEBI" id="CHEBI:47739"/>
    </ligand>
</feature>
<keyword evidence="6 9" id="KW-0408">Iron</keyword>
<dbReference type="STRING" id="646529.Desaci_2975"/>
<dbReference type="EMBL" id="CP003639">
    <property type="protein sequence ID" value="AFM41885.1"/>
    <property type="molecule type" value="Genomic_DNA"/>
</dbReference>
<dbReference type="Gene3D" id="3.40.50.2030">
    <property type="match status" value="2"/>
</dbReference>
<feature type="binding site" evidence="10">
    <location>
        <position position="71"/>
    </location>
    <ligand>
        <name>[4Fe-4S] cluster</name>
        <dbReference type="ChEBI" id="CHEBI:49883"/>
        <label>2</label>
    </ligand>
</feature>
<proteinExistence type="predicted"/>
<feature type="region of interest" description="Disordered" evidence="11">
    <location>
        <begin position="1"/>
        <end position="30"/>
    </location>
</feature>
<dbReference type="InterPro" id="IPR004137">
    <property type="entry name" value="HCP/CODH"/>
</dbReference>
<evidence type="ECO:0000256" key="7">
    <source>
        <dbReference type="ARBA" id="ARBA00023014"/>
    </source>
</evidence>
<dbReference type="OrthoDB" id="5478720at2"/>
<dbReference type="PIRSF" id="PIRSF005023">
    <property type="entry name" value="CODH"/>
    <property type="match status" value="1"/>
</dbReference>
<dbReference type="eggNOG" id="COG1151">
    <property type="taxonomic scope" value="Bacteria"/>
</dbReference>
<feature type="binding site" evidence="10">
    <location>
        <position position="497"/>
    </location>
    <ligand>
        <name>[Ni-4Fe-4S] cluster</name>
        <dbReference type="ChEBI" id="CHEBI:47739"/>
    </ligand>
</feature>
<feature type="binding site" evidence="10">
    <location>
        <position position="282"/>
    </location>
    <ligand>
        <name>[Ni-4Fe-4S] cluster</name>
        <dbReference type="ChEBI" id="CHEBI:47739"/>
    </ligand>
</feature>
<evidence type="ECO:0000256" key="2">
    <source>
        <dbReference type="ARBA" id="ARBA00022485"/>
    </source>
</evidence>
<dbReference type="InterPro" id="IPR011254">
    <property type="entry name" value="Prismane-like_sf"/>
</dbReference>
<evidence type="ECO:0000256" key="11">
    <source>
        <dbReference type="SAM" id="MobiDB-lite"/>
    </source>
</evidence>
<dbReference type="SUPFAM" id="SSF56821">
    <property type="entry name" value="Prismane protein-like"/>
    <property type="match status" value="1"/>
</dbReference>
<name>I4D7W1_DESAJ</name>
<keyword evidence="7 9" id="KW-0411">Iron-sulfur</keyword>
<dbReference type="InterPro" id="IPR010047">
    <property type="entry name" value="CODH"/>
</dbReference>
<feature type="binding site" evidence="10">
    <location>
        <position position="467"/>
    </location>
    <ligand>
        <name>[Ni-4Fe-4S] cluster</name>
        <dbReference type="ChEBI" id="CHEBI:47739"/>
    </ligand>
</feature>
<dbReference type="HOGENOM" id="CLU_030631_0_0_9"/>
<dbReference type="GO" id="GO:0042542">
    <property type="term" value="P:response to hydrogen peroxide"/>
    <property type="evidence" value="ECO:0007669"/>
    <property type="project" value="TreeGrafter"/>
</dbReference>
<reference evidence="12 13" key="1">
    <citation type="journal article" date="2012" name="J. Bacteriol.">
        <title>Complete genome sequences of Desulfosporosinus orientis DSM765T, Desulfosporosinus youngiae DSM17734T, Desulfosporosinus meridiei DSM13257T, and Desulfosporosinus acidiphilus DSM22704T.</title>
        <authorList>
            <person name="Pester M."/>
            <person name="Brambilla E."/>
            <person name="Alazard D."/>
            <person name="Rattei T."/>
            <person name="Weinmaier T."/>
            <person name="Han J."/>
            <person name="Lucas S."/>
            <person name="Lapidus A."/>
            <person name="Cheng J.F."/>
            <person name="Goodwin L."/>
            <person name="Pitluck S."/>
            <person name="Peters L."/>
            <person name="Ovchinnikova G."/>
            <person name="Teshima H."/>
            <person name="Detter J.C."/>
            <person name="Han C.S."/>
            <person name="Tapia R."/>
            <person name="Land M.L."/>
            <person name="Hauser L."/>
            <person name="Kyrpides N.C."/>
            <person name="Ivanova N.N."/>
            <person name="Pagani I."/>
            <person name="Huntmann M."/>
            <person name="Wei C.L."/>
            <person name="Davenport K.W."/>
            <person name="Daligault H."/>
            <person name="Chain P.S."/>
            <person name="Chen A."/>
            <person name="Mavromatis K."/>
            <person name="Markowitz V."/>
            <person name="Szeto E."/>
            <person name="Mikhailova N."/>
            <person name="Pati A."/>
            <person name="Wagner M."/>
            <person name="Woyke T."/>
            <person name="Ollivier B."/>
            <person name="Klenk H.P."/>
            <person name="Spring S."/>
            <person name="Loy A."/>
        </authorList>
    </citation>
    <scope>NUCLEOTIDE SEQUENCE [LARGE SCALE GENOMIC DNA]</scope>
    <source>
        <strain evidence="13">DSM 22704 / JCM 16185 / SJ4</strain>
    </source>
</reference>
<dbReference type="Gene3D" id="1.20.1270.30">
    <property type="match status" value="1"/>
</dbReference>
<keyword evidence="2 9" id="KW-0004">4Fe-4S</keyword>
<dbReference type="KEGG" id="dai:Desaci_2975"/>